<dbReference type="AlphaFoldDB" id="A0A812BND4"/>
<proteinExistence type="predicted"/>
<protein>
    <submittedName>
        <fullName evidence="1">Uncharacterized protein</fullName>
    </submittedName>
</protein>
<accession>A0A812BND4</accession>
<name>A0A812BND4_ACAPH</name>
<comment type="caution">
    <text evidence="1">The sequence shown here is derived from an EMBL/GenBank/DDBJ whole genome shotgun (WGS) entry which is preliminary data.</text>
</comment>
<reference evidence="1" key="1">
    <citation type="submission" date="2021-01" db="EMBL/GenBank/DDBJ databases">
        <authorList>
            <person name="Li R."/>
            <person name="Bekaert M."/>
        </authorList>
    </citation>
    <scope>NUCLEOTIDE SEQUENCE</scope>
    <source>
        <strain evidence="1">Farmed</strain>
    </source>
</reference>
<sequence length="280" mass="31198">MQISLLHNNGSRRTHATDCQRMVRHARQRIPLLMGPSWRGRARMTLFSRTSNPFLPLFELGLFRSVWSIFLLRGQVRLQLTRSSTAPTPSLITICRKVSDHATSSISEALFALGPSCLLLFTVCGPIPSYTIEALRPNSPQVVQFGPEISGRLHCLSDSQGPMPTVFASPTHQPISARCGIEKPITQILGLAIGSVSSPVLFYILLRFPYPDPLPDPSFYYYLGLPVAPFYTTSYPISESLLDPSRFYGCSQGDQSSFRTSPSSPCRLVHLHIHRLTRPE</sequence>
<evidence type="ECO:0000313" key="2">
    <source>
        <dbReference type="Proteomes" id="UP000597762"/>
    </source>
</evidence>
<keyword evidence="2" id="KW-1185">Reference proteome</keyword>
<gene>
    <name evidence="1" type="ORF">SPHA_20918</name>
</gene>
<dbReference type="EMBL" id="CAHIKZ030000767">
    <property type="protein sequence ID" value="CAE1237727.1"/>
    <property type="molecule type" value="Genomic_DNA"/>
</dbReference>
<dbReference type="Proteomes" id="UP000597762">
    <property type="component" value="Unassembled WGS sequence"/>
</dbReference>
<organism evidence="1 2">
    <name type="scientific">Acanthosepion pharaonis</name>
    <name type="common">Pharaoh cuttlefish</name>
    <name type="synonym">Sepia pharaonis</name>
    <dbReference type="NCBI Taxonomy" id="158019"/>
    <lineage>
        <taxon>Eukaryota</taxon>
        <taxon>Metazoa</taxon>
        <taxon>Spiralia</taxon>
        <taxon>Lophotrochozoa</taxon>
        <taxon>Mollusca</taxon>
        <taxon>Cephalopoda</taxon>
        <taxon>Coleoidea</taxon>
        <taxon>Decapodiformes</taxon>
        <taxon>Sepiida</taxon>
        <taxon>Sepiina</taxon>
        <taxon>Sepiidae</taxon>
        <taxon>Acanthosepion</taxon>
    </lineage>
</organism>
<evidence type="ECO:0000313" key="1">
    <source>
        <dbReference type="EMBL" id="CAE1237727.1"/>
    </source>
</evidence>